<accession>A0ABS0B7T2</accession>
<dbReference type="SUPFAM" id="SSF52518">
    <property type="entry name" value="Thiamin diphosphate-binding fold (THDP-binding)"/>
    <property type="match status" value="2"/>
</dbReference>
<dbReference type="Pfam" id="PF01558">
    <property type="entry name" value="POR"/>
    <property type="match status" value="1"/>
</dbReference>
<dbReference type="InterPro" id="IPR029061">
    <property type="entry name" value="THDP-binding"/>
</dbReference>
<dbReference type="RefSeq" id="WP_194929771.1">
    <property type="nucleotide sequence ID" value="NZ_JADLZT010000002.1"/>
</dbReference>
<dbReference type="Gene3D" id="3.40.50.970">
    <property type="match status" value="1"/>
</dbReference>
<dbReference type="SUPFAM" id="SSF53323">
    <property type="entry name" value="Pyruvate-ferredoxin oxidoreductase, PFOR, domain III"/>
    <property type="match status" value="1"/>
</dbReference>
<evidence type="ECO:0000313" key="5">
    <source>
        <dbReference type="Proteomes" id="UP001429984"/>
    </source>
</evidence>
<organism evidence="4 5">
    <name type="scientific">Lysobacter niastensis</name>
    <dbReference type="NCBI Taxonomy" id="380629"/>
    <lineage>
        <taxon>Bacteria</taxon>
        <taxon>Pseudomonadati</taxon>
        <taxon>Pseudomonadota</taxon>
        <taxon>Gammaproteobacteria</taxon>
        <taxon>Lysobacterales</taxon>
        <taxon>Lysobacteraceae</taxon>
        <taxon>Lysobacter</taxon>
    </lineage>
</organism>
<dbReference type="Proteomes" id="UP001429984">
    <property type="component" value="Unassembled WGS sequence"/>
</dbReference>
<proteinExistence type="predicted"/>
<evidence type="ECO:0000259" key="3">
    <source>
        <dbReference type="Pfam" id="PF20169"/>
    </source>
</evidence>
<evidence type="ECO:0000256" key="1">
    <source>
        <dbReference type="ARBA" id="ARBA00023002"/>
    </source>
</evidence>
<reference evidence="4 5" key="1">
    <citation type="submission" date="2020-11" db="EMBL/GenBank/DDBJ databases">
        <title>Draft Genome Sequence and Secondary Metabolite Biosynthetic Potential of the Lysobacter niastensis Type strain DSM 18481.</title>
        <authorList>
            <person name="Turrini P."/>
            <person name="Artuso I."/>
            <person name="Tescari M."/>
            <person name="Lugli G.A."/>
            <person name="Frangipani E."/>
            <person name="Ventura M."/>
            <person name="Visca P."/>
        </authorList>
    </citation>
    <scope>NUCLEOTIDE SEQUENCE [LARGE SCALE GENOMIC DNA]</scope>
    <source>
        <strain evidence="4 5">DSM 18481</strain>
    </source>
</reference>
<name>A0ABS0B7T2_9GAMM</name>
<dbReference type="InterPro" id="IPR002869">
    <property type="entry name" value="Pyrv_flavodox_OxRed_cen"/>
</dbReference>
<dbReference type="SUPFAM" id="SSF52922">
    <property type="entry name" value="TK C-terminal domain-like"/>
    <property type="match status" value="1"/>
</dbReference>
<dbReference type="InterPro" id="IPR002880">
    <property type="entry name" value="Pyrv_Fd/Flavodoxin_OxRdtase_N"/>
</dbReference>
<keyword evidence="1" id="KW-0560">Oxidoreductase</keyword>
<dbReference type="PANTHER" id="PTHR48084">
    <property type="entry name" value="2-OXOGLUTARATE OXIDOREDUCTASE SUBUNIT KORB-RELATED"/>
    <property type="match status" value="1"/>
</dbReference>
<evidence type="ECO:0000313" key="4">
    <source>
        <dbReference type="EMBL" id="MBF6023175.1"/>
    </source>
</evidence>
<dbReference type="Pfam" id="PF20169">
    <property type="entry name" value="DUF6537"/>
    <property type="match status" value="1"/>
</dbReference>
<sequence>MTSTAELSSPSSANTALTNSVLDADYTLEHKYSREKGRIYLSGVQALVRLPLMQRLRDEAAGLNTAGFISGYRGSPLGGFDLELWRARKHLEAAGVKFTPGLNEDLGATMVWGTQQTNLFPGAKVQGVYGMWYGKGPGVDRTGDVFKHANAAGTSQHGGVLALAADDHACRSSTLPHGSEDEFVSAMMPILNPAGVQDILDMGLVGWAMSRYTGRWVGFKTIAETVESSASVDVDPMATRIILPEDFEMPEGGLNIRWPDPPMNQEMRLHKYAVKAAQAFARANQIDRVVIDSPRARLGIVTTGKSYLDVLQALEYLGLDEQACADLGIRVYKVGMTWPLEPVGIANFAKGLEDIVVVEEKRAFIERQMKEYMYNWSGQRPSIVGKYDEAGEWILPSTGELTPATIAGVIGRRIQKFYNSEHIENVLKWMAEKESELALPRAQFPRVPHYCSGCPHNTSTVVPEGSRALGGIGCHYMVTWMDRNTDTFTHMGGEGVTWSGQAAFTETQHVFQNLGDGTYFHSGSLAIRQSVATGVNITYKILYNDAVAMTGGQPVDGTLSVPQIAHQVRSEGVQTIVLVSDDIAKWSKREIFPGDMEFHDRKELENVQKRLREVKGTSVLIYDQTCATEKRRRRKRGKMVDPQKRVMVNSLVCEGCGDCGKKSFCVSVLPKETEFGRKREIDQSNCNKDYSCVNGFCPSFVTVEGGGLKKKKGSSAKDRLADLPMPQFASDLSQPWNILITGVGGTGVVTIGALLGMAGHLEGKGSSVLDQTGLAQKGGAVTTHIRIARTPDDIHAVRIAAGEADLVLGCDMVVVNDYWALSKVRAGRSRVVLNSYEAMPGTFTTRPDMQFPATDIIAAVKVALGGNDPHVVDATQLATALMGDAIATNLFILGYAWQQGLVPLSLDSIMRAVELNGAAIEMNKTAFAWGRLAVIDPNAVAEAAGLIRNAPTAAEATPGALPMLSPGAWEGNEWGATSAPRTTRKEDELRHVPEHGANGDNVAFLPLDDARLSRSLDEVISRRIAFLTEYQDAAYAKRYSDFVARVRAAEQAKAPGSTDLTEAVARYAFKLMAYKDEYEVARLYTSGDFQRKLEQQFDGDYKLKFHLAPPLLAKKDAQGRLIKQEFGPWVFTAFKWLAKLRFLRGGTFDIFGKTEERRMERQLIEDYFKTVDGLLGKLDRGNVDLAAEIASIPEHIRGYGHVKESHLHQAKTREAELLAQWDNPLRIVQVA</sequence>
<comment type="caution">
    <text evidence="4">The sequence shown here is derived from an EMBL/GenBank/DDBJ whole genome shotgun (WGS) entry which is preliminary data.</text>
</comment>
<dbReference type="Gene3D" id="3.40.920.10">
    <property type="entry name" value="Pyruvate-ferredoxin oxidoreductase, PFOR, domain III"/>
    <property type="match status" value="1"/>
</dbReference>
<dbReference type="PANTHER" id="PTHR48084:SF3">
    <property type="entry name" value="SUBUNIT OF PYRUVATE:FLAVODOXIN OXIDOREDUCTASE"/>
    <property type="match status" value="1"/>
</dbReference>
<evidence type="ECO:0000259" key="2">
    <source>
        <dbReference type="Pfam" id="PF01558"/>
    </source>
</evidence>
<feature type="domain" description="Pyruvate/ketoisovalerate oxidoreductase catalytic" evidence="2">
    <location>
        <begin position="744"/>
        <end position="930"/>
    </location>
</feature>
<dbReference type="InterPro" id="IPR051457">
    <property type="entry name" value="2-oxoacid:Fd_oxidoreductase"/>
</dbReference>
<keyword evidence="5" id="KW-1185">Reference proteome</keyword>
<dbReference type="EMBL" id="JADLZT010000002">
    <property type="protein sequence ID" value="MBF6023175.1"/>
    <property type="molecule type" value="Genomic_DNA"/>
</dbReference>
<protein>
    <submittedName>
        <fullName evidence="4">Indolepyruvate ferredoxin oxidoreductase family protein</fullName>
    </submittedName>
</protein>
<dbReference type="CDD" id="cd07034">
    <property type="entry name" value="TPP_PYR_PFOR_IOR-alpha_like"/>
    <property type="match status" value="1"/>
</dbReference>
<dbReference type="NCBIfam" id="NF009588">
    <property type="entry name" value="PRK13029.1"/>
    <property type="match status" value="1"/>
</dbReference>
<dbReference type="InterPro" id="IPR019752">
    <property type="entry name" value="Pyrv/ketoisovalerate_OxRed_cat"/>
</dbReference>
<gene>
    <name evidence="4" type="ORF">IU514_03940</name>
</gene>
<dbReference type="NCBIfam" id="NF009589">
    <property type="entry name" value="PRK13030.1"/>
    <property type="match status" value="1"/>
</dbReference>
<dbReference type="InterPro" id="IPR046667">
    <property type="entry name" value="DUF6537"/>
</dbReference>
<dbReference type="CDD" id="cd02008">
    <property type="entry name" value="TPP_IOR_alpha"/>
    <property type="match status" value="1"/>
</dbReference>
<feature type="domain" description="DUF6537" evidence="3">
    <location>
        <begin position="1016"/>
        <end position="1215"/>
    </location>
</feature>
<dbReference type="InterPro" id="IPR009014">
    <property type="entry name" value="Transketo_C/PFOR_II"/>
</dbReference>